<gene>
    <name evidence="7" type="ORF">MMG00_04595</name>
</gene>
<name>A0ABY3X7V4_9GAMM</name>
<dbReference type="EMBL" id="CP093379">
    <property type="protein sequence ID" value="UNM97132.1"/>
    <property type="molecule type" value="Genomic_DNA"/>
</dbReference>
<feature type="transmembrane region" description="Helical" evidence="6">
    <location>
        <begin position="27"/>
        <end position="44"/>
    </location>
</feature>
<dbReference type="InterPro" id="IPR011701">
    <property type="entry name" value="MFS"/>
</dbReference>
<evidence type="ECO:0000256" key="2">
    <source>
        <dbReference type="ARBA" id="ARBA00008432"/>
    </source>
</evidence>
<dbReference type="Gene3D" id="1.20.1250.20">
    <property type="entry name" value="MFS general substrate transporter like domains"/>
    <property type="match status" value="1"/>
</dbReference>
<evidence type="ECO:0000256" key="5">
    <source>
        <dbReference type="ARBA" id="ARBA00023136"/>
    </source>
</evidence>
<reference evidence="7 8" key="1">
    <citation type="submission" date="2022-03" db="EMBL/GenBank/DDBJ databases">
        <title>Ignatzschineria rhizosphaerae HR5S32.</title>
        <authorList>
            <person name="Sun J.Q."/>
            <person name="Feng J.Y."/>
        </authorList>
    </citation>
    <scope>NUCLEOTIDE SEQUENCE [LARGE SCALE GENOMIC DNA]</scope>
    <source>
        <strain evidence="7 8">HR5S32</strain>
    </source>
</reference>
<feature type="transmembrane region" description="Helical" evidence="6">
    <location>
        <begin position="167"/>
        <end position="188"/>
    </location>
</feature>
<dbReference type="Proteomes" id="UP000829542">
    <property type="component" value="Chromosome"/>
</dbReference>
<dbReference type="CDD" id="cd17341">
    <property type="entry name" value="MFS_NRT2_like"/>
    <property type="match status" value="1"/>
</dbReference>
<protein>
    <submittedName>
        <fullName evidence="7">MFS transporter</fullName>
    </submittedName>
</protein>
<comment type="similarity">
    <text evidence="2">Belongs to the major facilitator superfamily. Nitrate/nitrite porter (TC 2.A.1.8) family.</text>
</comment>
<feature type="transmembrane region" description="Helical" evidence="6">
    <location>
        <begin position="311"/>
        <end position="331"/>
    </location>
</feature>
<feature type="transmembrane region" description="Helical" evidence="6">
    <location>
        <begin position="394"/>
        <end position="413"/>
    </location>
</feature>
<feature type="transmembrane region" description="Helical" evidence="6">
    <location>
        <begin position="208"/>
        <end position="229"/>
    </location>
</feature>
<feature type="transmembrane region" description="Helical" evidence="6">
    <location>
        <begin position="124"/>
        <end position="147"/>
    </location>
</feature>
<feature type="transmembrane region" description="Helical" evidence="6">
    <location>
        <begin position="337"/>
        <end position="363"/>
    </location>
</feature>
<dbReference type="RefSeq" id="WP_242152049.1">
    <property type="nucleotide sequence ID" value="NZ_CP093379.1"/>
</dbReference>
<feature type="transmembrane region" description="Helical" evidence="6">
    <location>
        <begin position="285"/>
        <end position="304"/>
    </location>
</feature>
<comment type="subcellular location">
    <subcellularLocation>
        <location evidence="1">Membrane</location>
        <topology evidence="1">Multi-pass membrane protein</topology>
    </subcellularLocation>
</comment>
<feature type="transmembrane region" description="Helical" evidence="6">
    <location>
        <begin position="64"/>
        <end position="81"/>
    </location>
</feature>
<feature type="transmembrane region" description="Helical" evidence="6">
    <location>
        <begin position="93"/>
        <end position="112"/>
    </location>
</feature>
<evidence type="ECO:0000256" key="4">
    <source>
        <dbReference type="ARBA" id="ARBA00022989"/>
    </source>
</evidence>
<proteinExistence type="inferred from homology"/>
<keyword evidence="4 6" id="KW-1133">Transmembrane helix</keyword>
<sequence length="454" mass="49382">MRTLDHWQPENSEFWATKGRQIARRNLWISVFALMLAFAIWQVWSVTVVKLPSIGFRYSANQLFWLAAIPALSGATLRIFYSFVIPFFGGQRWTAFSTATLLIPAIGIGIAVQNPQTPYSTMLILALLCGFGGANFSSSMSNISYFFPKKEKGGALGINGGLGNLGVSVVQLVIPLIITVGVFGVLGGKPQVIMQNGIETKIWLQNAGYIWVPFILLSTLLAFFGMDNIAGQNRSIKSQLVIFKRPHTWLLCWVYIGAFGSFIGFSAAFPLLTSQSFPAIDPIKLAFIGPFLGAIGRVIGGMLSDKIRPSFVTAFSYIMMIIGVIGVILFLPKNGSAGSFIGFFISFLFLFAFSGIASGSVFAQAPRVFMQSHQYKTKDPALAEQKAIQESATVVGFMGAVGAFGGFFIPKSFGSSIAATGSAELALIIFIIFYLSCLLLNYGFYTRRKAITKC</sequence>
<dbReference type="InterPro" id="IPR044772">
    <property type="entry name" value="NO3_transporter"/>
</dbReference>
<evidence type="ECO:0000256" key="6">
    <source>
        <dbReference type="SAM" id="Phobius"/>
    </source>
</evidence>
<evidence type="ECO:0000256" key="3">
    <source>
        <dbReference type="ARBA" id="ARBA00022692"/>
    </source>
</evidence>
<dbReference type="PANTHER" id="PTHR23515">
    <property type="entry name" value="HIGH-AFFINITY NITRATE TRANSPORTER 2.3"/>
    <property type="match status" value="1"/>
</dbReference>
<dbReference type="Pfam" id="PF07690">
    <property type="entry name" value="MFS_1"/>
    <property type="match status" value="1"/>
</dbReference>
<dbReference type="InterPro" id="IPR036259">
    <property type="entry name" value="MFS_trans_sf"/>
</dbReference>
<evidence type="ECO:0000313" key="8">
    <source>
        <dbReference type="Proteomes" id="UP000829542"/>
    </source>
</evidence>
<evidence type="ECO:0000256" key="1">
    <source>
        <dbReference type="ARBA" id="ARBA00004141"/>
    </source>
</evidence>
<accession>A0ABY3X7V4</accession>
<dbReference type="SUPFAM" id="SSF103473">
    <property type="entry name" value="MFS general substrate transporter"/>
    <property type="match status" value="1"/>
</dbReference>
<organism evidence="7 8">
    <name type="scientific">Ignatzschineria rhizosphaerae</name>
    <dbReference type="NCBI Taxonomy" id="2923279"/>
    <lineage>
        <taxon>Bacteria</taxon>
        <taxon>Pseudomonadati</taxon>
        <taxon>Pseudomonadota</taxon>
        <taxon>Gammaproteobacteria</taxon>
        <taxon>Cardiobacteriales</taxon>
        <taxon>Ignatzschineriaceae</taxon>
        <taxon>Ignatzschineria</taxon>
    </lineage>
</organism>
<keyword evidence="3 6" id="KW-0812">Transmembrane</keyword>
<keyword evidence="5 6" id="KW-0472">Membrane</keyword>
<feature type="transmembrane region" description="Helical" evidence="6">
    <location>
        <begin position="250"/>
        <end position="273"/>
    </location>
</feature>
<evidence type="ECO:0000313" key="7">
    <source>
        <dbReference type="EMBL" id="UNM97132.1"/>
    </source>
</evidence>
<keyword evidence="8" id="KW-1185">Reference proteome</keyword>
<feature type="transmembrane region" description="Helical" evidence="6">
    <location>
        <begin position="425"/>
        <end position="445"/>
    </location>
</feature>